<name>A0A1F6GF74_9PROT</name>
<accession>A0A1F6GF74</accession>
<dbReference type="AlphaFoldDB" id="A0A1F6GF74"/>
<comment type="caution">
    <text evidence="1">The sequence shown here is derived from an EMBL/GenBank/DDBJ whole genome shotgun (WGS) entry which is preliminary data.</text>
</comment>
<dbReference type="STRING" id="1817772.A2527_04050"/>
<evidence type="ECO:0000313" key="2">
    <source>
        <dbReference type="Proteomes" id="UP000178449"/>
    </source>
</evidence>
<gene>
    <name evidence="1" type="ORF">A2527_04050</name>
</gene>
<reference evidence="1 2" key="1">
    <citation type="journal article" date="2016" name="Nat. Commun.">
        <title>Thousands of microbial genomes shed light on interconnected biogeochemical processes in an aquifer system.</title>
        <authorList>
            <person name="Anantharaman K."/>
            <person name="Brown C.T."/>
            <person name="Hug L.A."/>
            <person name="Sharon I."/>
            <person name="Castelle C.J."/>
            <person name="Probst A.J."/>
            <person name="Thomas B.C."/>
            <person name="Singh A."/>
            <person name="Wilkins M.J."/>
            <person name="Karaoz U."/>
            <person name="Brodie E.L."/>
            <person name="Williams K.H."/>
            <person name="Hubbard S.S."/>
            <person name="Banfield J.F."/>
        </authorList>
    </citation>
    <scope>NUCLEOTIDE SEQUENCE [LARGE SCALE GENOMIC DNA]</scope>
</reference>
<organism evidence="1 2">
    <name type="scientific">Candidatus Lambdaproteobacteria bacterium RIFOXYD2_FULL_50_16</name>
    <dbReference type="NCBI Taxonomy" id="1817772"/>
    <lineage>
        <taxon>Bacteria</taxon>
        <taxon>Pseudomonadati</taxon>
        <taxon>Pseudomonadota</taxon>
        <taxon>Candidatus Lambdaproteobacteria</taxon>
    </lineage>
</organism>
<sequence>MKGDYQTEQALRRLLGKPQGLGPWQVVKISDLAKKQAQADPQPLLKSLPEKKHFSNEKSQLLAERQEIEALRLLNQTGLTSTPLPAPKNPILRLVEE</sequence>
<evidence type="ECO:0000313" key="1">
    <source>
        <dbReference type="EMBL" id="OGG96734.1"/>
    </source>
</evidence>
<dbReference type="EMBL" id="MFNE01000010">
    <property type="protein sequence ID" value="OGG96734.1"/>
    <property type="molecule type" value="Genomic_DNA"/>
</dbReference>
<dbReference type="Proteomes" id="UP000178449">
    <property type="component" value="Unassembled WGS sequence"/>
</dbReference>
<proteinExistence type="predicted"/>
<protein>
    <submittedName>
        <fullName evidence="1">Uncharacterized protein</fullName>
    </submittedName>
</protein>